<dbReference type="InterPro" id="IPR029000">
    <property type="entry name" value="Cyclophilin-like_dom_sf"/>
</dbReference>
<organism evidence="3 4">
    <name type="scientific">Chionoecetes opilio</name>
    <name type="common">Atlantic snow crab</name>
    <name type="synonym">Cancer opilio</name>
    <dbReference type="NCBI Taxonomy" id="41210"/>
    <lineage>
        <taxon>Eukaryota</taxon>
        <taxon>Metazoa</taxon>
        <taxon>Ecdysozoa</taxon>
        <taxon>Arthropoda</taxon>
        <taxon>Crustacea</taxon>
        <taxon>Multicrustacea</taxon>
        <taxon>Malacostraca</taxon>
        <taxon>Eumalacostraca</taxon>
        <taxon>Eucarida</taxon>
        <taxon>Decapoda</taxon>
        <taxon>Pleocyemata</taxon>
        <taxon>Brachyura</taxon>
        <taxon>Eubrachyura</taxon>
        <taxon>Majoidea</taxon>
        <taxon>Majidae</taxon>
        <taxon>Chionoecetes</taxon>
    </lineage>
</organism>
<reference evidence="3" key="1">
    <citation type="submission" date="2020-07" db="EMBL/GenBank/DDBJ databases">
        <title>The High-quality genome of the commercially important snow crab, Chionoecetes opilio.</title>
        <authorList>
            <person name="Jeong J.-H."/>
            <person name="Ryu S."/>
        </authorList>
    </citation>
    <scope>NUCLEOTIDE SEQUENCE</scope>
    <source>
        <strain evidence="3">MADBK_172401_WGS</strain>
        <tissue evidence="3">Digestive gland</tissue>
    </source>
</reference>
<comment type="caution">
    <text evidence="3">The sequence shown here is derived from an EMBL/GenBank/DDBJ whole genome shotgun (WGS) entry which is preliminary data.</text>
</comment>
<accession>A0A8J5D2Z1</accession>
<keyword evidence="4" id="KW-1185">Reference proteome</keyword>
<dbReference type="PROSITE" id="PS50072">
    <property type="entry name" value="CSA_PPIASE_2"/>
    <property type="match status" value="1"/>
</dbReference>
<dbReference type="PRINTS" id="PR00153">
    <property type="entry name" value="CSAPPISMRASE"/>
</dbReference>
<comment type="catalytic activity">
    <reaction evidence="1">
        <text>[protein]-peptidylproline (omega=180) = [protein]-peptidylproline (omega=0)</text>
        <dbReference type="Rhea" id="RHEA:16237"/>
        <dbReference type="Rhea" id="RHEA-COMP:10747"/>
        <dbReference type="Rhea" id="RHEA-COMP:10748"/>
        <dbReference type="ChEBI" id="CHEBI:83833"/>
        <dbReference type="ChEBI" id="CHEBI:83834"/>
        <dbReference type="EC" id="5.2.1.8"/>
    </reaction>
</comment>
<dbReference type="SUPFAM" id="SSF50891">
    <property type="entry name" value="Cyclophilin-like"/>
    <property type="match status" value="1"/>
</dbReference>
<dbReference type="GO" id="GO:0006457">
    <property type="term" value="P:protein folding"/>
    <property type="evidence" value="ECO:0007669"/>
    <property type="project" value="InterPro"/>
</dbReference>
<dbReference type="GO" id="GO:0071013">
    <property type="term" value="C:catalytic step 2 spliceosome"/>
    <property type="evidence" value="ECO:0007669"/>
    <property type="project" value="TreeGrafter"/>
</dbReference>
<keyword evidence="3" id="KW-0413">Isomerase</keyword>
<dbReference type="PROSITE" id="PS00170">
    <property type="entry name" value="CSA_PPIASE_1"/>
    <property type="match status" value="1"/>
</dbReference>
<dbReference type="GO" id="GO:0003755">
    <property type="term" value="F:peptidyl-prolyl cis-trans isomerase activity"/>
    <property type="evidence" value="ECO:0007669"/>
    <property type="project" value="UniProtKB-EC"/>
</dbReference>
<name>A0A8J5D2Z1_CHIOP</name>
<evidence type="ECO:0000259" key="2">
    <source>
        <dbReference type="PROSITE" id="PS50072"/>
    </source>
</evidence>
<dbReference type="PANTHER" id="PTHR45625">
    <property type="entry name" value="PEPTIDYL-PROLYL CIS-TRANS ISOMERASE-RELATED"/>
    <property type="match status" value="1"/>
</dbReference>
<dbReference type="InterPro" id="IPR044666">
    <property type="entry name" value="Cyclophilin_A-like"/>
</dbReference>
<evidence type="ECO:0000313" key="4">
    <source>
        <dbReference type="Proteomes" id="UP000770661"/>
    </source>
</evidence>
<dbReference type="EMBL" id="JACEEZ010003193">
    <property type="protein sequence ID" value="KAG0727577.1"/>
    <property type="molecule type" value="Genomic_DNA"/>
</dbReference>
<dbReference type="AlphaFoldDB" id="A0A8J5D2Z1"/>
<proteinExistence type="predicted"/>
<dbReference type="CDD" id="cd01928">
    <property type="entry name" value="Cyclophilin_PPIL3_like"/>
    <property type="match status" value="1"/>
</dbReference>
<gene>
    <name evidence="3" type="primary">PPIL3_0</name>
    <name evidence="3" type="ORF">GWK47_034338</name>
</gene>
<dbReference type="Proteomes" id="UP000770661">
    <property type="component" value="Unassembled WGS sequence"/>
</dbReference>
<dbReference type="InterPro" id="IPR002130">
    <property type="entry name" value="Cyclophilin-type_PPIase_dom"/>
</dbReference>
<dbReference type="OrthoDB" id="271386at2759"/>
<dbReference type="InterPro" id="IPR020892">
    <property type="entry name" value="Cyclophilin-type_PPIase_CS"/>
</dbReference>
<evidence type="ECO:0000313" key="3">
    <source>
        <dbReference type="EMBL" id="KAG0727577.1"/>
    </source>
</evidence>
<protein>
    <submittedName>
        <fullName evidence="3">Peptidyl-prolyl cis-trans isomerase-like 3</fullName>
    </submittedName>
</protein>
<evidence type="ECO:0000256" key="1">
    <source>
        <dbReference type="ARBA" id="ARBA00000971"/>
    </source>
</evidence>
<sequence length="429" mass="46468">MFNIDLCPSPQSVTLHTELGDVKIELFCEQCPKTCENFLALCASGYYNGCLFHRNIKGFMVQTGDPTGTGKGGQSIWGKKFEDEVRDDLKHSTRGTVSMANGGPNSNGSQFFISYCPQPHLDLKYTIFGKDERTQVTCEHGASPRSMFRCVVSSAVEGEHCQQPRQVLLCPLEHSGCPILVVLWPADLLSRGGAGQQAVPHSSRIAKPEAVQQDLVRLGKLPGGEQWAVAYQAAYRDDKPPCPSQSSAGSLTACGPWRGILWAAKWYVLSLLCTGGRECCRTCRQTLGQWTPPYPPDGAGLAPVATPVPDGCQLTGGKVQRPLWQDRAQLGPCCRLPLLVEDLGHPTGPNLLSPGGQGTSWDSLCIMQPLVQRDAPSMVLMAWFWMTSTLFCWVLDMSGEGQSLVYPQPEVLVGTGPGQPAVLHQQAAG</sequence>
<dbReference type="PANTHER" id="PTHR45625:SF2">
    <property type="entry name" value="PEPTIDYL-PROLYL CIS-TRANS ISOMERASE-LIKE 3"/>
    <property type="match status" value="1"/>
</dbReference>
<dbReference type="Pfam" id="PF00160">
    <property type="entry name" value="Pro_isomerase"/>
    <property type="match status" value="1"/>
</dbReference>
<feature type="domain" description="PPIase cyclophilin-type" evidence="2">
    <location>
        <begin position="16"/>
        <end position="130"/>
    </location>
</feature>
<dbReference type="Gene3D" id="2.40.100.10">
    <property type="entry name" value="Cyclophilin-like"/>
    <property type="match status" value="1"/>
</dbReference>